<dbReference type="RefSeq" id="WP_301141758.1">
    <property type="nucleotide sequence ID" value="NZ_JAUHQA010000001.1"/>
</dbReference>
<name>A0ABT8GGI4_9MICO</name>
<evidence type="ECO:0000313" key="1">
    <source>
        <dbReference type="EMBL" id="MDN4480381.1"/>
    </source>
</evidence>
<comment type="caution">
    <text evidence="1">The sequence shown here is derived from an EMBL/GenBank/DDBJ whole genome shotgun (WGS) entry which is preliminary data.</text>
</comment>
<keyword evidence="2" id="KW-1185">Reference proteome</keyword>
<gene>
    <name evidence="1" type="ORF">QQX02_05525</name>
</gene>
<sequence length="212" mass="23330">MNSDGTIAIDAIIDHCLYGVFAHDPTVESRAATAGGSSALRSASIALKTFSIPAEDLVFHVSSRLLPPWPNFVGVSQVFSGAAKAAIERHLTAKDRMRFARYPVTLLDGVADTVHLALPTEHIDVLSSWSTVAPNGVAQWWALDLHKLAHRSFFVVPEARSNTVMRGDLLLALHELGWPGYAYELRVMDGKHMVSYEEWAEHPEWTGYEPPA</sequence>
<proteinExistence type="predicted"/>
<protein>
    <submittedName>
        <fullName evidence="1">Uncharacterized protein</fullName>
    </submittedName>
</protein>
<accession>A0ABT8GGI4</accession>
<organism evidence="1 2">
    <name type="scientific">Demequina muriae</name>
    <dbReference type="NCBI Taxonomy" id="3051664"/>
    <lineage>
        <taxon>Bacteria</taxon>
        <taxon>Bacillati</taxon>
        <taxon>Actinomycetota</taxon>
        <taxon>Actinomycetes</taxon>
        <taxon>Micrococcales</taxon>
        <taxon>Demequinaceae</taxon>
        <taxon>Demequina</taxon>
    </lineage>
</organism>
<dbReference type="EMBL" id="JAUHQA010000001">
    <property type="protein sequence ID" value="MDN4480381.1"/>
    <property type="molecule type" value="Genomic_DNA"/>
</dbReference>
<reference evidence="1" key="1">
    <citation type="submission" date="2023-06" db="EMBL/GenBank/DDBJ databases">
        <title>Egi l300058.</title>
        <authorList>
            <person name="Gao L."/>
            <person name="Fang B.-Z."/>
            <person name="Li W.-J."/>
        </authorList>
    </citation>
    <scope>NUCLEOTIDE SEQUENCE</scope>
    <source>
        <strain evidence="1">EGI L300058</strain>
    </source>
</reference>
<evidence type="ECO:0000313" key="2">
    <source>
        <dbReference type="Proteomes" id="UP001172708"/>
    </source>
</evidence>
<dbReference type="Proteomes" id="UP001172708">
    <property type="component" value="Unassembled WGS sequence"/>
</dbReference>